<dbReference type="AlphaFoldDB" id="A0A3P6DJ98"/>
<evidence type="ECO:0000256" key="1">
    <source>
        <dbReference type="SAM" id="Phobius"/>
    </source>
</evidence>
<keyword evidence="1" id="KW-1133">Transmembrane helix</keyword>
<accession>A0A3P6DJ98</accession>
<reference evidence="2" key="1">
    <citation type="submission" date="2018-11" db="EMBL/GenBank/DDBJ databases">
        <authorList>
            <consortium name="Genoscope - CEA"/>
            <person name="William W."/>
        </authorList>
    </citation>
    <scope>NUCLEOTIDE SEQUENCE</scope>
</reference>
<dbReference type="EMBL" id="LR031875">
    <property type="protein sequence ID" value="VDD31437.1"/>
    <property type="molecule type" value="Genomic_DNA"/>
</dbReference>
<keyword evidence="1" id="KW-0472">Membrane</keyword>
<proteinExistence type="predicted"/>
<gene>
    <name evidence="2" type="ORF">BOLC9T56760H</name>
</gene>
<evidence type="ECO:0000313" key="2">
    <source>
        <dbReference type="EMBL" id="VDD31437.1"/>
    </source>
</evidence>
<keyword evidence="1" id="KW-0812">Transmembrane</keyword>
<name>A0A3P6DJ98_BRAOL</name>
<protein>
    <submittedName>
        <fullName evidence="2">Uncharacterized protein</fullName>
    </submittedName>
</protein>
<organism evidence="2">
    <name type="scientific">Brassica oleracea</name>
    <name type="common">Wild cabbage</name>
    <dbReference type="NCBI Taxonomy" id="3712"/>
    <lineage>
        <taxon>Eukaryota</taxon>
        <taxon>Viridiplantae</taxon>
        <taxon>Streptophyta</taxon>
        <taxon>Embryophyta</taxon>
        <taxon>Tracheophyta</taxon>
        <taxon>Spermatophyta</taxon>
        <taxon>Magnoliopsida</taxon>
        <taxon>eudicotyledons</taxon>
        <taxon>Gunneridae</taxon>
        <taxon>Pentapetalae</taxon>
        <taxon>rosids</taxon>
        <taxon>malvids</taxon>
        <taxon>Brassicales</taxon>
        <taxon>Brassicaceae</taxon>
        <taxon>Brassiceae</taxon>
        <taxon>Brassica</taxon>
    </lineage>
</organism>
<feature type="transmembrane region" description="Helical" evidence="1">
    <location>
        <begin position="7"/>
        <end position="27"/>
    </location>
</feature>
<sequence length="94" mass="10754">MQIRLRLVGFCRAFVFVALIGFFFWYLNLCGLKGKNEKPILIRFNRHLLYDILRLSAASSLQPKHTDLNTVTSSASLISSLFLAFTCLTHHSYS</sequence>